<gene>
    <name evidence="2" type="ORF">Pme01_43500</name>
</gene>
<evidence type="ECO:0000256" key="1">
    <source>
        <dbReference type="SAM" id="SignalP"/>
    </source>
</evidence>
<reference evidence="2" key="1">
    <citation type="submission" date="2021-01" db="EMBL/GenBank/DDBJ databases">
        <title>Whole genome shotgun sequence of Planosporangium mesophilum NBRC 109066.</title>
        <authorList>
            <person name="Komaki H."/>
            <person name="Tamura T."/>
        </authorList>
    </citation>
    <scope>NUCLEOTIDE SEQUENCE</scope>
    <source>
        <strain evidence="2">NBRC 109066</strain>
    </source>
</reference>
<dbReference type="AlphaFoldDB" id="A0A8J3X5H0"/>
<feature type="signal peptide" evidence="1">
    <location>
        <begin position="1"/>
        <end position="39"/>
    </location>
</feature>
<name>A0A8J3X5H0_9ACTN</name>
<accession>A0A8J3X5H0</accession>
<proteinExistence type="predicted"/>
<keyword evidence="1" id="KW-0732">Signal</keyword>
<protein>
    <submittedName>
        <fullName evidence="2">Uncharacterized protein</fullName>
    </submittedName>
</protein>
<sequence>MQPAGEGFAGCGRSGLIMHGSLKSTVVALAAALPLLAPAAPAAAPAAAATPIVAAYADPAFAGECHFHHFGEGEKPPLELAGSDPLCVEYSKRDITADNGGALRFALAEPARFAVAVPACRYWQVDHWSVQVGPGSTRLVGWDGSYWFDKRAGEAAARLANFTVAGQPADAERVATELRPYRPDLADTIAGATAPAAPAARGARVRLPLGLPCR</sequence>
<dbReference type="Proteomes" id="UP000599074">
    <property type="component" value="Unassembled WGS sequence"/>
</dbReference>
<organism evidence="2 3">
    <name type="scientific">Planosporangium mesophilum</name>
    <dbReference type="NCBI Taxonomy" id="689768"/>
    <lineage>
        <taxon>Bacteria</taxon>
        <taxon>Bacillati</taxon>
        <taxon>Actinomycetota</taxon>
        <taxon>Actinomycetes</taxon>
        <taxon>Micromonosporales</taxon>
        <taxon>Micromonosporaceae</taxon>
        <taxon>Planosporangium</taxon>
    </lineage>
</organism>
<feature type="chain" id="PRO_5038757357" evidence="1">
    <location>
        <begin position="40"/>
        <end position="214"/>
    </location>
</feature>
<keyword evidence="3" id="KW-1185">Reference proteome</keyword>
<dbReference type="EMBL" id="BOON01000041">
    <property type="protein sequence ID" value="GII24753.1"/>
    <property type="molecule type" value="Genomic_DNA"/>
</dbReference>
<evidence type="ECO:0000313" key="3">
    <source>
        <dbReference type="Proteomes" id="UP000599074"/>
    </source>
</evidence>
<comment type="caution">
    <text evidence="2">The sequence shown here is derived from an EMBL/GenBank/DDBJ whole genome shotgun (WGS) entry which is preliminary data.</text>
</comment>
<evidence type="ECO:0000313" key="2">
    <source>
        <dbReference type="EMBL" id="GII24753.1"/>
    </source>
</evidence>